<reference evidence="2 3" key="1">
    <citation type="submission" date="2015-11" db="EMBL/GenBank/DDBJ databases">
        <title>Genomic analysis of 38 Legionella species identifies large and diverse effector repertoires.</title>
        <authorList>
            <person name="Burstein D."/>
            <person name="Amaro F."/>
            <person name="Zusman T."/>
            <person name="Lifshitz Z."/>
            <person name="Cohen O."/>
            <person name="Gilbert J.A."/>
            <person name="Pupko T."/>
            <person name="Shuman H.A."/>
            <person name="Segal G."/>
        </authorList>
    </citation>
    <scope>NUCLEOTIDE SEQUENCE [LARGE SCALE GENOMIC DNA]</scope>
    <source>
        <strain evidence="2 3">JA-26-G1-E2</strain>
    </source>
</reference>
<gene>
    <name evidence="2" type="ORF">Ljam_1730</name>
</gene>
<dbReference type="RefSeq" id="WP_058449645.1">
    <property type="nucleotide sequence ID" value="NZ_CAAAJF010000008.1"/>
</dbReference>
<proteinExistence type="predicted"/>
<accession>A0A0W0UI81</accession>
<keyword evidence="1" id="KW-1133">Transmembrane helix</keyword>
<feature type="transmembrane region" description="Helical" evidence="1">
    <location>
        <begin position="121"/>
        <end position="141"/>
    </location>
</feature>
<organism evidence="2 3">
    <name type="scientific">Legionella jamestowniensis</name>
    <dbReference type="NCBI Taxonomy" id="455"/>
    <lineage>
        <taxon>Bacteria</taxon>
        <taxon>Pseudomonadati</taxon>
        <taxon>Pseudomonadota</taxon>
        <taxon>Gammaproteobacteria</taxon>
        <taxon>Legionellales</taxon>
        <taxon>Legionellaceae</taxon>
        <taxon>Legionella</taxon>
    </lineage>
</organism>
<protein>
    <submittedName>
        <fullName evidence="2">Uncharacterized protein</fullName>
    </submittedName>
</protein>
<feature type="transmembrane region" description="Helical" evidence="1">
    <location>
        <begin position="153"/>
        <end position="174"/>
    </location>
</feature>
<dbReference type="OrthoDB" id="5640827at2"/>
<dbReference type="AlphaFoldDB" id="A0A0W0UI81"/>
<evidence type="ECO:0000256" key="1">
    <source>
        <dbReference type="SAM" id="Phobius"/>
    </source>
</evidence>
<dbReference type="PATRIC" id="fig|455.5.peg.1824"/>
<dbReference type="EMBL" id="LNYG01000013">
    <property type="protein sequence ID" value="KTD07535.1"/>
    <property type="molecule type" value="Genomic_DNA"/>
</dbReference>
<comment type="caution">
    <text evidence="2">The sequence shown here is derived from an EMBL/GenBank/DDBJ whole genome shotgun (WGS) entry which is preliminary data.</text>
</comment>
<evidence type="ECO:0000313" key="3">
    <source>
        <dbReference type="Proteomes" id="UP000054715"/>
    </source>
</evidence>
<evidence type="ECO:0000313" key="2">
    <source>
        <dbReference type="EMBL" id="KTD07535.1"/>
    </source>
</evidence>
<keyword evidence="1" id="KW-0812">Transmembrane</keyword>
<name>A0A0W0UI81_9GAMM</name>
<sequence length="219" mass="24627">MVQFFRHDFAAEVDDLVKRMEVLKQALQEKSGENAENNKDLATKFTIAATDINTVISNYKSAIYNSTNESEKRQLVNEFKDIVVCLETLRENPQTPRLNELIANLKKTNERSPSKEALARIGDALATMFWLGVFMISIVSLTVSMSTIPADPLGGIAFSMVSFGLMSYSFYNMLNHFDGVFENKYFYENSRQINADDISFLSNIKDAYTPAAEISTLAV</sequence>
<keyword evidence="1" id="KW-0472">Membrane</keyword>
<dbReference type="STRING" id="455.Ljam_1730"/>
<dbReference type="Proteomes" id="UP000054715">
    <property type="component" value="Unassembled WGS sequence"/>
</dbReference>